<name>A0A9P8S3U8_9HYPO</name>
<comment type="caution">
    <text evidence="2">The sequence shown here is derived from an EMBL/GenBank/DDBJ whole genome shotgun (WGS) entry which is preliminary data.</text>
</comment>
<dbReference type="EMBL" id="JACEFI010000028">
    <property type="protein sequence ID" value="KAH0592654.1"/>
    <property type="molecule type" value="Genomic_DNA"/>
</dbReference>
<accession>A0A9P8S3U8</accession>
<reference evidence="2 3" key="1">
    <citation type="submission" date="2020-07" db="EMBL/GenBank/DDBJ databases">
        <title>Metarhizium humberi genome.</title>
        <authorList>
            <person name="Lysoe E."/>
        </authorList>
    </citation>
    <scope>NUCLEOTIDE SEQUENCE [LARGE SCALE GENOMIC DNA]</scope>
    <source>
        <strain evidence="2 3">ESALQ1638</strain>
    </source>
</reference>
<feature type="region of interest" description="Disordered" evidence="1">
    <location>
        <begin position="84"/>
        <end position="109"/>
    </location>
</feature>
<protein>
    <submittedName>
        <fullName evidence="2">Uncharacterized protein</fullName>
    </submittedName>
</protein>
<sequence>MDGGPGDQGLVTCVAAGEARMGVSSTSIKPDGLCWKQQPTLKSIASGRRRGCDKAGIPHAGHLQLIHLRTLTLGSPGGIVDVEGKVLDGPPRSSTRPVSGAIGRSFGRSDDVVRERTVVS</sequence>
<keyword evidence="3" id="KW-1185">Reference proteome</keyword>
<evidence type="ECO:0000313" key="3">
    <source>
        <dbReference type="Proteomes" id="UP000764110"/>
    </source>
</evidence>
<gene>
    <name evidence="2" type="ORF">MHUMG1_09646</name>
</gene>
<dbReference type="AlphaFoldDB" id="A0A9P8S3U8"/>
<evidence type="ECO:0000256" key="1">
    <source>
        <dbReference type="SAM" id="MobiDB-lite"/>
    </source>
</evidence>
<proteinExistence type="predicted"/>
<organism evidence="2 3">
    <name type="scientific">Metarhizium humberi</name>
    <dbReference type="NCBI Taxonomy" id="2596975"/>
    <lineage>
        <taxon>Eukaryota</taxon>
        <taxon>Fungi</taxon>
        <taxon>Dikarya</taxon>
        <taxon>Ascomycota</taxon>
        <taxon>Pezizomycotina</taxon>
        <taxon>Sordariomycetes</taxon>
        <taxon>Hypocreomycetidae</taxon>
        <taxon>Hypocreales</taxon>
        <taxon>Clavicipitaceae</taxon>
        <taxon>Metarhizium</taxon>
    </lineage>
</organism>
<dbReference type="Proteomes" id="UP000764110">
    <property type="component" value="Unassembled WGS sequence"/>
</dbReference>
<evidence type="ECO:0000313" key="2">
    <source>
        <dbReference type="EMBL" id="KAH0592654.1"/>
    </source>
</evidence>